<evidence type="ECO:0000313" key="2">
    <source>
        <dbReference type="Proteomes" id="UP000281553"/>
    </source>
</evidence>
<organism evidence="1 2">
    <name type="scientific">Dibothriocephalus latus</name>
    <name type="common">Fish tapeworm</name>
    <name type="synonym">Diphyllobothrium latum</name>
    <dbReference type="NCBI Taxonomy" id="60516"/>
    <lineage>
        <taxon>Eukaryota</taxon>
        <taxon>Metazoa</taxon>
        <taxon>Spiralia</taxon>
        <taxon>Lophotrochozoa</taxon>
        <taxon>Platyhelminthes</taxon>
        <taxon>Cestoda</taxon>
        <taxon>Eucestoda</taxon>
        <taxon>Diphyllobothriidea</taxon>
        <taxon>Diphyllobothriidae</taxon>
        <taxon>Dibothriocephalus</taxon>
    </lineage>
</organism>
<dbReference type="OrthoDB" id="654191at2759"/>
<gene>
    <name evidence="1" type="ORF">DILT_LOCUS601</name>
</gene>
<dbReference type="Proteomes" id="UP000281553">
    <property type="component" value="Unassembled WGS sequence"/>
</dbReference>
<evidence type="ECO:0000313" key="1">
    <source>
        <dbReference type="EMBL" id="VDK34585.1"/>
    </source>
</evidence>
<accession>A0A3P6Q3U9</accession>
<reference evidence="1 2" key="1">
    <citation type="submission" date="2018-11" db="EMBL/GenBank/DDBJ databases">
        <authorList>
            <consortium name="Pathogen Informatics"/>
        </authorList>
    </citation>
    <scope>NUCLEOTIDE SEQUENCE [LARGE SCALE GENOMIC DNA]</scope>
</reference>
<proteinExistence type="predicted"/>
<dbReference type="EMBL" id="UYRU01002691">
    <property type="protein sequence ID" value="VDK34585.1"/>
    <property type="molecule type" value="Genomic_DNA"/>
</dbReference>
<sequence length="245" mass="27555">MSHWKLTDFGDIDGGGINYASKEPCLQGLLSAERSTCPDCRQGFSREDVRSFRTLNAWPKRIQEAPQANQQDNLAICPICVRQVETPLKMSELFSKMVCGDCWRTGEMLRESIVEERIQPAASRGIIRSGEVDLQGNQQARNAWCHFCSQWVDTPLQMTQYFTKPVCNDCSRSAERPICSASRNRSRLVGEQDMGYVSDFAPGEESGDRVNHIERRLAQNPPAAYGEGTWQDNQQARGARCPICS</sequence>
<name>A0A3P6Q3U9_DIBLA</name>
<keyword evidence="2" id="KW-1185">Reference proteome</keyword>
<dbReference type="AlphaFoldDB" id="A0A3P6Q3U9"/>
<protein>
    <submittedName>
        <fullName evidence="1">Uncharacterized protein</fullName>
    </submittedName>
</protein>